<organism evidence="1 2">
    <name type="scientific">Effrenium voratum</name>
    <dbReference type="NCBI Taxonomy" id="2562239"/>
    <lineage>
        <taxon>Eukaryota</taxon>
        <taxon>Sar</taxon>
        <taxon>Alveolata</taxon>
        <taxon>Dinophyceae</taxon>
        <taxon>Suessiales</taxon>
        <taxon>Symbiodiniaceae</taxon>
        <taxon>Effrenium</taxon>
    </lineage>
</organism>
<protein>
    <submittedName>
        <fullName evidence="1">Uncharacterized protein</fullName>
    </submittedName>
</protein>
<reference evidence="1" key="1">
    <citation type="submission" date="2023-08" db="EMBL/GenBank/DDBJ databases">
        <authorList>
            <person name="Chen Y."/>
            <person name="Shah S."/>
            <person name="Dougan E. K."/>
            <person name="Thang M."/>
            <person name="Chan C."/>
        </authorList>
    </citation>
    <scope>NUCLEOTIDE SEQUENCE</scope>
</reference>
<keyword evidence="2" id="KW-1185">Reference proteome</keyword>
<evidence type="ECO:0000313" key="2">
    <source>
        <dbReference type="Proteomes" id="UP001178507"/>
    </source>
</evidence>
<comment type="caution">
    <text evidence="1">The sequence shown here is derived from an EMBL/GenBank/DDBJ whole genome shotgun (WGS) entry which is preliminary data.</text>
</comment>
<name>A0AA36J053_9DINO</name>
<dbReference type="Proteomes" id="UP001178507">
    <property type="component" value="Unassembled WGS sequence"/>
</dbReference>
<sequence>MDVRTTLVLELLGGPHPVARLACSCRELLQTLRDRAGRLRVSNASFSASQVALLALNTDRRPLSLDRLRSLRLDVLEESGRIPERMLDQLLSSLGSFLASKSEPLPLEELSLRLASYGSNARPLRPSASARASLLRGLAGLHLRRLELSFLPLQRKEIQQEVDLGEGKVSFLSMLQGQGLLKDLRLTHNGMYGEVALQLVKAQGAEVSNAAFREGASMDPDPGCWTICF</sequence>
<gene>
    <name evidence="1" type="ORF">EVOR1521_LOCUS20327</name>
</gene>
<accession>A0AA36J053</accession>
<dbReference type="EMBL" id="CAUJNA010003216">
    <property type="protein sequence ID" value="CAJ1396039.1"/>
    <property type="molecule type" value="Genomic_DNA"/>
</dbReference>
<dbReference type="AlphaFoldDB" id="A0AA36J053"/>
<proteinExistence type="predicted"/>
<evidence type="ECO:0000313" key="1">
    <source>
        <dbReference type="EMBL" id="CAJ1396039.1"/>
    </source>
</evidence>